<evidence type="ECO:0000256" key="1">
    <source>
        <dbReference type="ARBA" id="ARBA00010617"/>
    </source>
</evidence>
<dbReference type="Pfam" id="PF00067">
    <property type="entry name" value="p450"/>
    <property type="match status" value="1"/>
</dbReference>
<dbReference type="InterPro" id="IPR001128">
    <property type="entry name" value="Cyt_P450"/>
</dbReference>
<dbReference type="InterPro" id="IPR036396">
    <property type="entry name" value="Cyt_P450_sf"/>
</dbReference>
<dbReference type="PRINTS" id="PR00385">
    <property type="entry name" value="P450"/>
</dbReference>
<dbReference type="PROSITE" id="PS00086">
    <property type="entry name" value="CYTOCHROME_P450"/>
    <property type="match status" value="1"/>
</dbReference>
<keyword evidence="2" id="KW-0408">Iron</keyword>
<dbReference type="Proteomes" id="UP001156389">
    <property type="component" value="Unassembled WGS sequence"/>
</dbReference>
<dbReference type="PANTHER" id="PTHR46696">
    <property type="entry name" value="P450, PUTATIVE (EUROFUNG)-RELATED"/>
    <property type="match status" value="1"/>
</dbReference>
<organism evidence="4 5">
    <name type="scientific">Streptomyces gossypii</name>
    <dbReference type="NCBI Taxonomy" id="2883101"/>
    <lineage>
        <taxon>Bacteria</taxon>
        <taxon>Bacillati</taxon>
        <taxon>Actinomycetota</taxon>
        <taxon>Actinomycetes</taxon>
        <taxon>Kitasatosporales</taxon>
        <taxon>Streptomycetaceae</taxon>
        <taxon>Streptomyces</taxon>
    </lineage>
</organism>
<dbReference type="Gene3D" id="1.10.630.10">
    <property type="entry name" value="Cytochrome P450"/>
    <property type="match status" value="1"/>
</dbReference>
<dbReference type="CDD" id="cd11030">
    <property type="entry name" value="CYP105-like"/>
    <property type="match status" value="1"/>
</dbReference>
<feature type="region of interest" description="Disordered" evidence="3">
    <location>
        <begin position="1"/>
        <end position="21"/>
    </location>
</feature>
<dbReference type="SUPFAM" id="SSF48264">
    <property type="entry name" value="Cytochrome P450"/>
    <property type="match status" value="1"/>
</dbReference>
<evidence type="ECO:0000256" key="2">
    <source>
        <dbReference type="RuleBase" id="RU000461"/>
    </source>
</evidence>
<reference evidence="4 5" key="1">
    <citation type="submission" date="2021-10" db="EMBL/GenBank/DDBJ databases">
        <title>Streptomyces gossypii sp. nov., isolated from soil collected from cotton field.</title>
        <authorList>
            <person name="Ge X."/>
            <person name="Chen X."/>
            <person name="Liu W."/>
        </authorList>
    </citation>
    <scope>NUCLEOTIDE SEQUENCE [LARGE SCALE GENOMIC DNA]</scope>
    <source>
        <strain evidence="4 5">N2-109</strain>
    </source>
</reference>
<gene>
    <name evidence="4" type="ORF">LHJ74_25855</name>
</gene>
<accession>A0ABT2JZG5</accession>
<evidence type="ECO:0000313" key="4">
    <source>
        <dbReference type="EMBL" id="MCT2593288.1"/>
    </source>
</evidence>
<keyword evidence="2" id="KW-0560">Oxidoreductase</keyword>
<dbReference type="EMBL" id="JAJAGO010000013">
    <property type="protein sequence ID" value="MCT2593288.1"/>
    <property type="molecule type" value="Genomic_DNA"/>
</dbReference>
<dbReference type="PANTHER" id="PTHR46696:SF1">
    <property type="entry name" value="CYTOCHROME P450 YJIB-RELATED"/>
    <property type="match status" value="1"/>
</dbReference>
<comment type="similarity">
    <text evidence="1 2">Belongs to the cytochrome P450 family.</text>
</comment>
<sequence>MPDPDSRPPRIPTERQSVLDPPASLAELRKRCPVAPLSYADGHLGWLVTSHELARKVLSDSRFSSRPELRHSAVHEVLGDGQPPEEDVPGMFVGMDPPDHTKYRRLLTGELSVRRMRQLEPKIADTAHELIDRMLAENPSGSADLVTSFAIALPSRVICELLGIPYDRWEGIQPVSEKMLRIDSTADEVKECYRVIFEFLADVVAGKQRKPTDDLLGGLVESAELSAEELTSVAFQLFTAGHETTANMLSLGVYTLLTHPRQLAALREDPAQLDNAVEELLRYLTVIQFGISRGALEDVEMGGEVVRKGQTVTVSLPAANRDPARFTDPDTFDITRQPTGNLAFGFGVHQCVAQQLARSEMRTGYGVLLERLPELRLAVPAADVAMRDGAIVYGVQTLPVRW</sequence>
<dbReference type="RefSeq" id="WP_260220647.1">
    <property type="nucleotide sequence ID" value="NZ_JAJAGO010000013.1"/>
</dbReference>
<name>A0ABT2JZG5_9ACTN</name>
<keyword evidence="2" id="KW-0503">Monooxygenase</keyword>
<evidence type="ECO:0000256" key="3">
    <source>
        <dbReference type="SAM" id="MobiDB-lite"/>
    </source>
</evidence>
<comment type="caution">
    <text evidence="4">The sequence shown here is derived from an EMBL/GenBank/DDBJ whole genome shotgun (WGS) entry which is preliminary data.</text>
</comment>
<dbReference type="InterPro" id="IPR017972">
    <property type="entry name" value="Cyt_P450_CS"/>
</dbReference>
<proteinExistence type="inferred from homology"/>
<keyword evidence="5" id="KW-1185">Reference proteome</keyword>
<dbReference type="InterPro" id="IPR002397">
    <property type="entry name" value="Cyt_P450_B"/>
</dbReference>
<keyword evidence="2" id="KW-0479">Metal-binding</keyword>
<dbReference type="PRINTS" id="PR00359">
    <property type="entry name" value="BP450"/>
</dbReference>
<evidence type="ECO:0000313" key="5">
    <source>
        <dbReference type="Proteomes" id="UP001156389"/>
    </source>
</evidence>
<protein>
    <submittedName>
        <fullName evidence="4">Cytochrome P450</fullName>
    </submittedName>
</protein>
<keyword evidence="2" id="KW-0349">Heme</keyword>